<dbReference type="KEGG" id="pdh:B9T62_21220"/>
<dbReference type="AlphaFoldDB" id="A0A2Z2KP89"/>
<protein>
    <recommendedName>
        <fullName evidence="7">Beta-glucosidase</fullName>
    </recommendedName>
</protein>
<dbReference type="Proteomes" id="UP000249890">
    <property type="component" value="Chromosome"/>
</dbReference>
<organism evidence="5 6">
    <name type="scientific">Paenibacillus donghaensis</name>
    <dbReference type="NCBI Taxonomy" id="414771"/>
    <lineage>
        <taxon>Bacteria</taxon>
        <taxon>Bacillati</taxon>
        <taxon>Bacillota</taxon>
        <taxon>Bacilli</taxon>
        <taxon>Bacillales</taxon>
        <taxon>Paenibacillaceae</taxon>
        <taxon>Paenibacillus</taxon>
    </lineage>
</organism>
<dbReference type="EMBL" id="CP021780">
    <property type="protein sequence ID" value="ASA23102.1"/>
    <property type="molecule type" value="Genomic_DNA"/>
</dbReference>
<dbReference type="PANTHER" id="PTHR10353">
    <property type="entry name" value="GLYCOSYL HYDROLASE"/>
    <property type="match status" value="1"/>
</dbReference>
<sequence>MTENGACYDGEPSQGKVQDGKRIEYLSKHLTQLSRAMESGVQVKGYFAWSLLDNFEWADGYSRRFGLIHVDFNSLIRTPKDSFIWYKKVIANGWMEI</sequence>
<evidence type="ECO:0000256" key="1">
    <source>
        <dbReference type="ARBA" id="ARBA00010838"/>
    </source>
</evidence>
<proteinExistence type="inferred from homology"/>
<dbReference type="GO" id="GO:0008422">
    <property type="term" value="F:beta-glucosidase activity"/>
    <property type="evidence" value="ECO:0007669"/>
    <property type="project" value="TreeGrafter"/>
</dbReference>
<evidence type="ECO:0000256" key="4">
    <source>
        <dbReference type="RuleBase" id="RU003690"/>
    </source>
</evidence>
<evidence type="ECO:0000313" key="5">
    <source>
        <dbReference type="EMBL" id="ASA23102.1"/>
    </source>
</evidence>
<dbReference type="PRINTS" id="PR00131">
    <property type="entry name" value="GLHYDRLASE1"/>
</dbReference>
<dbReference type="SUPFAM" id="SSF51445">
    <property type="entry name" value="(Trans)glycosidases"/>
    <property type="match status" value="1"/>
</dbReference>
<keyword evidence="2" id="KW-0378">Hydrolase</keyword>
<evidence type="ECO:0000256" key="3">
    <source>
        <dbReference type="ARBA" id="ARBA00023295"/>
    </source>
</evidence>
<dbReference type="OrthoDB" id="9765195at2"/>
<reference evidence="5 6" key="1">
    <citation type="submission" date="2017-06" db="EMBL/GenBank/DDBJ databases">
        <title>Complete genome sequence of Paenibacillus donghaensis KCTC 13049T isolated from East Sea sediment, South Korea.</title>
        <authorList>
            <person name="Jung B.K."/>
            <person name="Hong S.-J."/>
            <person name="Shin J.-H."/>
        </authorList>
    </citation>
    <scope>NUCLEOTIDE SEQUENCE [LARGE SCALE GENOMIC DNA]</scope>
    <source>
        <strain evidence="5 6">KCTC 13049</strain>
    </source>
</reference>
<accession>A0A2Z2KP89</accession>
<evidence type="ECO:0000313" key="6">
    <source>
        <dbReference type="Proteomes" id="UP000249890"/>
    </source>
</evidence>
<dbReference type="Pfam" id="PF00232">
    <property type="entry name" value="Glyco_hydro_1"/>
    <property type="match status" value="1"/>
</dbReference>
<keyword evidence="3" id="KW-0326">Glycosidase</keyword>
<gene>
    <name evidence="5" type="ORF">B9T62_21220</name>
</gene>
<evidence type="ECO:0000256" key="2">
    <source>
        <dbReference type="ARBA" id="ARBA00022801"/>
    </source>
</evidence>
<dbReference type="PANTHER" id="PTHR10353:SF36">
    <property type="entry name" value="LP05116P"/>
    <property type="match status" value="1"/>
</dbReference>
<dbReference type="InterPro" id="IPR017853">
    <property type="entry name" value="GH"/>
</dbReference>
<evidence type="ECO:0008006" key="7">
    <source>
        <dbReference type="Google" id="ProtNLM"/>
    </source>
</evidence>
<name>A0A2Z2KP89_9BACL</name>
<dbReference type="InterPro" id="IPR001360">
    <property type="entry name" value="Glyco_hydro_1"/>
</dbReference>
<comment type="similarity">
    <text evidence="1 4">Belongs to the glycosyl hydrolase 1 family.</text>
</comment>
<dbReference type="GO" id="GO:0005975">
    <property type="term" value="P:carbohydrate metabolic process"/>
    <property type="evidence" value="ECO:0007669"/>
    <property type="project" value="InterPro"/>
</dbReference>
<dbReference type="Gene3D" id="3.20.20.80">
    <property type="entry name" value="Glycosidases"/>
    <property type="match status" value="1"/>
</dbReference>
<keyword evidence="6" id="KW-1185">Reference proteome</keyword>